<dbReference type="InterPro" id="IPR029045">
    <property type="entry name" value="ClpP/crotonase-like_dom_sf"/>
</dbReference>
<dbReference type="PANTHER" id="PTHR23309:SF51">
    <property type="entry name" value="3-HYDROXYACYL-COA DEHYDROGENASE-RELATED"/>
    <property type="match status" value="1"/>
</dbReference>
<comment type="catalytic activity">
    <reaction evidence="12">
        <text>a (3S)-3-hydroxyacyl-CoA + NAD(+) = a 3-oxoacyl-CoA + NADH + H(+)</text>
        <dbReference type="Rhea" id="RHEA:22432"/>
        <dbReference type="ChEBI" id="CHEBI:15378"/>
        <dbReference type="ChEBI" id="CHEBI:57318"/>
        <dbReference type="ChEBI" id="CHEBI:57540"/>
        <dbReference type="ChEBI" id="CHEBI:57945"/>
        <dbReference type="ChEBI" id="CHEBI:90726"/>
        <dbReference type="EC" id="1.1.1.35"/>
    </reaction>
</comment>
<protein>
    <submittedName>
        <fullName evidence="15">3-hydroxyacyl-CoA dehydrogenase NAD-binding domain-containing protein</fullName>
    </submittedName>
</protein>
<comment type="pathway">
    <text evidence="2">Lipid metabolism; fatty acid beta-oxidation.</text>
</comment>
<evidence type="ECO:0000256" key="11">
    <source>
        <dbReference type="ARBA" id="ARBA00023268"/>
    </source>
</evidence>
<reference evidence="16" key="1">
    <citation type="journal article" date="2019" name="Int. J. Syst. Evol. Microbiol.">
        <title>The Global Catalogue of Microorganisms (GCM) 10K type strain sequencing project: providing services to taxonomists for standard genome sequencing and annotation.</title>
        <authorList>
            <consortium name="The Broad Institute Genomics Platform"/>
            <consortium name="The Broad Institute Genome Sequencing Center for Infectious Disease"/>
            <person name="Wu L."/>
            <person name="Ma J."/>
        </authorList>
    </citation>
    <scope>NUCLEOTIDE SEQUENCE [LARGE SCALE GENOMIC DNA]</scope>
    <source>
        <strain evidence="16">CGMCC 4.7277</strain>
    </source>
</reference>
<dbReference type="Pfam" id="PF00378">
    <property type="entry name" value="ECH_1"/>
    <property type="match status" value="1"/>
</dbReference>
<evidence type="ECO:0000256" key="8">
    <source>
        <dbReference type="ARBA" id="ARBA00023140"/>
    </source>
</evidence>
<evidence type="ECO:0000256" key="5">
    <source>
        <dbReference type="ARBA" id="ARBA00023002"/>
    </source>
</evidence>
<dbReference type="InterPro" id="IPR006108">
    <property type="entry name" value="3HC_DH_C"/>
</dbReference>
<dbReference type="Gene3D" id="3.40.50.720">
    <property type="entry name" value="NAD(P)-binding Rossmann-like Domain"/>
    <property type="match status" value="1"/>
</dbReference>
<dbReference type="InterPro" id="IPR008927">
    <property type="entry name" value="6-PGluconate_DH-like_C_sf"/>
</dbReference>
<keyword evidence="3" id="KW-0276">Fatty acid metabolism</keyword>
<dbReference type="SUPFAM" id="SSF51735">
    <property type="entry name" value="NAD(P)-binding Rossmann-fold domains"/>
    <property type="match status" value="1"/>
</dbReference>
<keyword evidence="10" id="KW-0456">Lyase</keyword>
<name>A0ABW0QF24_9BURK</name>
<dbReference type="RefSeq" id="WP_068832818.1">
    <property type="nucleotide sequence ID" value="NZ_JBHSMX010000065.1"/>
</dbReference>
<dbReference type="Proteomes" id="UP001596084">
    <property type="component" value="Unassembled WGS sequence"/>
</dbReference>
<feature type="domain" description="3-hydroxyacyl-CoA dehydrogenase C-terminal" evidence="13">
    <location>
        <begin position="608"/>
        <end position="696"/>
    </location>
</feature>
<dbReference type="InterPro" id="IPR001753">
    <property type="entry name" value="Enoyl-CoA_hydra/iso"/>
</dbReference>
<keyword evidence="8" id="KW-0576">Peroxisome</keyword>
<dbReference type="EMBL" id="JBHSMX010000065">
    <property type="protein sequence ID" value="MFC5523408.1"/>
    <property type="molecule type" value="Genomic_DNA"/>
</dbReference>
<sequence length="702" mass="76452">MTTLYEVHGTVALITLSNPPVNGLGHATRSSITDNLQKANADATVKSIVITGAGKAFSGGADIKEFGTPKALSEPNLHSVILAIENSSKPVVAAIHSVCMGGGLELALGCHYRIAAPGCSVALPEVKLGLLPGAGGTQRLPRVLGVEPALNMIVSGEPVKSELLAQIPGQKLFDKMAQSPESLAEEALAFAQSIADTRPLPLVRDLPCKHPNGDAYFQFARNMVKGMSKDFPAPLKCVDAVEAATKRKFEDGLLFEREIFINLMWTPESRALRHIFMAERAASKIPDVPEDTPKREIKSIAVIGAGTMGGGISMNFLNAGIPVKMLEMKQEALDRGIATIRKNYEAQVKKGKLKQDKYEQRMSLLSTTLSYDDLKDADMVIEAVFEEMGVKEKVFKELDRVMKPGAILASNTSTLDMNKIAGFTQRPQDVIGTHFFSPANVMKLLEVVRAEKTAKDVLATVMALGKKIRKTSVVSGVCDGFIGNRMIEQYSRQAGFLLEEGATPEQVDKAVEKFGFAMGPFRMGDLAGNDIGWAIRKRRYQEKPGMKYSKTADLLCEMGRFGQKTGAGWYDYVPGKRDAIPSQVVVDMIEKHRKDIGVAPRKISDEEIVQRLVYSLVNEAAHILEEGIASKASDIDMVYLTGYGFPIHRGGPMLYADQVGLFNVVQSMNRFAQNPLDDASFWKPAPLLARLAAEGKTFNLST</sequence>
<evidence type="ECO:0000256" key="12">
    <source>
        <dbReference type="ARBA" id="ARBA00049556"/>
    </source>
</evidence>
<dbReference type="Pfam" id="PF00725">
    <property type="entry name" value="3HCDH"/>
    <property type="match status" value="2"/>
</dbReference>
<evidence type="ECO:0000256" key="7">
    <source>
        <dbReference type="ARBA" id="ARBA00023098"/>
    </source>
</evidence>
<gene>
    <name evidence="15" type="ORF">ACFPP7_21190</name>
</gene>
<keyword evidence="6" id="KW-0520">NAD</keyword>
<dbReference type="Pfam" id="PF02737">
    <property type="entry name" value="3HCDH_N"/>
    <property type="match status" value="1"/>
</dbReference>
<dbReference type="SUPFAM" id="SSF48179">
    <property type="entry name" value="6-phosphogluconate dehydrogenase C-terminal domain-like"/>
    <property type="match status" value="2"/>
</dbReference>
<feature type="domain" description="3-hydroxyacyl-CoA dehydrogenase C-terminal" evidence="13">
    <location>
        <begin position="480"/>
        <end position="572"/>
    </location>
</feature>
<accession>A0ABW0QF24</accession>
<evidence type="ECO:0000256" key="6">
    <source>
        <dbReference type="ARBA" id="ARBA00023027"/>
    </source>
</evidence>
<evidence type="ECO:0000256" key="4">
    <source>
        <dbReference type="ARBA" id="ARBA00022963"/>
    </source>
</evidence>
<evidence type="ECO:0000313" key="15">
    <source>
        <dbReference type="EMBL" id="MFC5523408.1"/>
    </source>
</evidence>
<dbReference type="Gene3D" id="3.90.226.10">
    <property type="entry name" value="2-enoyl-CoA Hydratase, Chain A, domain 1"/>
    <property type="match status" value="1"/>
</dbReference>
<comment type="caution">
    <text evidence="15">The sequence shown here is derived from an EMBL/GenBank/DDBJ whole genome shotgun (WGS) entry which is preliminary data.</text>
</comment>
<proteinExistence type="predicted"/>
<keyword evidence="9" id="KW-0413">Isomerase</keyword>
<dbReference type="PANTHER" id="PTHR23309">
    <property type="entry name" value="3-HYDROXYACYL-COA DEHYROGENASE"/>
    <property type="match status" value="1"/>
</dbReference>
<organism evidence="15 16">
    <name type="scientific">Polaromonas jejuensis</name>
    <dbReference type="NCBI Taxonomy" id="457502"/>
    <lineage>
        <taxon>Bacteria</taxon>
        <taxon>Pseudomonadati</taxon>
        <taxon>Pseudomonadota</taxon>
        <taxon>Betaproteobacteria</taxon>
        <taxon>Burkholderiales</taxon>
        <taxon>Comamonadaceae</taxon>
        <taxon>Polaromonas</taxon>
    </lineage>
</organism>
<keyword evidence="5" id="KW-0560">Oxidoreductase</keyword>
<evidence type="ECO:0000256" key="10">
    <source>
        <dbReference type="ARBA" id="ARBA00023239"/>
    </source>
</evidence>
<evidence type="ECO:0000256" key="3">
    <source>
        <dbReference type="ARBA" id="ARBA00022832"/>
    </source>
</evidence>
<dbReference type="CDD" id="cd06558">
    <property type="entry name" value="crotonase-like"/>
    <property type="match status" value="1"/>
</dbReference>
<keyword evidence="7" id="KW-0443">Lipid metabolism</keyword>
<comment type="subcellular location">
    <subcellularLocation>
        <location evidence="1">Peroxisome</location>
    </subcellularLocation>
</comment>
<keyword evidence="16" id="KW-1185">Reference proteome</keyword>
<dbReference type="InterPro" id="IPR036291">
    <property type="entry name" value="NAD(P)-bd_dom_sf"/>
</dbReference>
<evidence type="ECO:0000256" key="2">
    <source>
        <dbReference type="ARBA" id="ARBA00005005"/>
    </source>
</evidence>
<evidence type="ECO:0000259" key="13">
    <source>
        <dbReference type="Pfam" id="PF00725"/>
    </source>
</evidence>
<keyword evidence="11" id="KW-0511">Multifunctional enzyme</keyword>
<dbReference type="SUPFAM" id="SSF52096">
    <property type="entry name" value="ClpP/crotonase"/>
    <property type="match status" value="1"/>
</dbReference>
<evidence type="ECO:0000259" key="14">
    <source>
        <dbReference type="Pfam" id="PF02737"/>
    </source>
</evidence>
<evidence type="ECO:0000313" key="16">
    <source>
        <dbReference type="Proteomes" id="UP001596084"/>
    </source>
</evidence>
<dbReference type="InterPro" id="IPR006176">
    <property type="entry name" value="3-OHacyl-CoA_DH_NAD-bd"/>
</dbReference>
<dbReference type="Gene3D" id="1.10.1040.50">
    <property type="match status" value="1"/>
</dbReference>
<evidence type="ECO:0000256" key="1">
    <source>
        <dbReference type="ARBA" id="ARBA00004275"/>
    </source>
</evidence>
<feature type="domain" description="3-hydroxyacyl-CoA dehydrogenase NAD binding" evidence="14">
    <location>
        <begin position="300"/>
        <end position="475"/>
    </location>
</feature>
<keyword evidence="4" id="KW-0442">Lipid degradation</keyword>
<evidence type="ECO:0000256" key="9">
    <source>
        <dbReference type="ARBA" id="ARBA00023235"/>
    </source>
</evidence>